<evidence type="ECO:0000313" key="2">
    <source>
        <dbReference type="EMBL" id="ASV73912.1"/>
    </source>
</evidence>
<keyword evidence="3" id="KW-1185">Reference proteome</keyword>
<dbReference type="AlphaFoldDB" id="A0A286RDA1"/>
<evidence type="ECO:0008006" key="4">
    <source>
        <dbReference type="Google" id="ProtNLM"/>
    </source>
</evidence>
<feature type="transmembrane region" description="Helical" evidence="1">
    <location>
        <begin position="15"/>
        <end position="33"/>
    </location>
</feature>
<dbReference type="RefSeq" id="WP_095414381.1">
    <property type="nucleotide sequence ID" value="NZ_CP018477.1"/>
</dbReference>
<evidence type="ECO:0000256" key="1">
    <source>
        <dbReference type="SAM" id="Phobius"/>
    </source>
</evidence>
<feature type="transmembrane region" description="Helical" evidence="1">
    <location>
        <begin position="240"/>
        <end position="262"/>
    </location>
</feature>
<dbReference type="Proteomes" id="UP000215086">
    <property type="component" value="Chromosome"/>
</dbReference>
<feature type="transmembrane region" description="Helical" evidence="1">
    <location>
        <begin position="364"/>
        <end position="383"/>
    </location>
</feature>
<gene>
    <name evidence="2" type="ORF">THTE_1310</name>
</gene>
<keyword evidence="1" id="KW-0472">Membrane</keyword>
<feature type="transmembrane region" description="Helical" evidence="1">
    <location>
        <begin position="427"/>
        <end position="447"/>
    </location>
</feature>
<evidence type="ECO:0000313" key="3">
    <source>
        <dbReference type="Proteomes" id="UP000215086"/>
    </source>
</evidence>
<proteinExistence type="predicted"/>
<keyword evidence="1" id="KW-1133">Transmembrane helix</keyword>
<feature type="transmembrane region" description="Helical" evidence="1">
    <location>
        <begin position="308"/>
        <end position="327"/>
    </location>
</feature>
<dbReference type="EMBL" id="CP018477">
    <property type="protein sequence ID" value="ASV73912.1"/>
    <property type="molecule type" value="Genomic_DNA"/>
</dbReference>
<accession>A0A286RDA1</accession>
<name>A0A286RDA1_9BACT</name>
<organism evidence="2 3">
    <name type="scientific">Thermogutta terrifontis</name>
    <dbReference type="NCBI Taxonomy" id="1331910"/>
    <lineage>
        <taxon>Bacteria</taxon>
        <taxon>Pseudomonadati</taxon>
        <taxon>Planctomycetota</taxon>
        <taxon>Planctomycetia</taxon>
        <taxon>Pirellulales</taxon>
        <taxon>Thermoguttaceae</taxon>
        <taxon>Thermogutta</taxon>
    </lineage>
</organism>
<keyword evidence="1" id="KW-0812">Transmembrane</keyword>
<protein>
    <recommendedName>
        <fullName evidence="4">Glycosyltransferase RgtA/B/C/D-like domain-containing protein</fullName>
    </recommendedName>
</protein>
<reference evidence="2 3" key="1">
    <citation type="journal article" name="Front. Microbiol.">
        <title>Sugar Metabolism of the First Thermophilic Planctomycete Thermogutta terrifontis: Comparative Genomic and Transcriptomic Approaches.</title>
        <authorList>
            <person name="Elcheninov A.G."/>
            <person name="Menzel P."/>
            <person name="Gudbergsdottir S.R."/>
            <person name="Slesarev A.I."/>
            <person name="Kadnikov V.V."/>
            <person name="Krogh A."/>
            <person name="Bonch-Osmolovskaya E.A."/>
            <person name="Peng X."/>
            <person name="Kublanov I.V."/>
        </authorList>
    </citation>
    <scope>NUCLEOTIDE SEQUENCE [LARGE SCALE GENOMIC DNA]</scope>
    <source>
        <strain evidence="2 3">R1</strain>
    </source>
</reference>
<feature type="transmembrane region" description="Helical" evidence="1">
    <location>
        <begin position="339"/>
        <end position="358"/>
    </location>
</feature>
<dbReference type="OrthoDB" id="244175at2"/>
<sequence>MLPNIETTGPVHRSAAWIGCACGVVTFCCLLFTSPVTPMTWDEGDAIRRAERIQAWFAHLFSSSSESNTPAGHPFSRRKLWWGFPFTTQREGHPALYGIVIALGEAASPNVLDPLTRYRFGPILLFAVAVGSAAAKMTRHWGPQAGWAAATALILQPRLFAHAHYASFDGPLTAFWLLSWAAFPEKAFTRAAKPTLRDDIFPAIRWGALLGATMSCKFTGWLAPLPFLIWPVLQGNRRTWLLLCWGFLAALVTFFLCNPPLWVRPIVGMLMFFRFNLHRGQLPGLNIPTYFLGKMYDLYHPLPWYNTLFWTAVAVPLPILLFFVLGLATIGRRRMHHSVALLAAHWGILIIVRAIPGAPPHDGIRLFLPAFAFLALLAGLGVAMGPKMLTATSADQGPRSRSPADVAMNTDAKERAFPAARSQRRQLAGLVQVASWIALILCVIPIFCFAPQWLSYYNLLIGGLPGATKRGMEPTYYWDGLDRDVLLWLRIQCVPGEKVYFSAGSPDNLDLQHAWGWLAPEPASSPADARWYVIQHRPSAWNDIDKWLAYHGEPAFVKYAGQATWCPLVGRVWVVKVFPITEYWRASQSMAIENTR</sequence>
<dbReference type="KEGG" id="ttf:THTE_1310"/>